<feature type="domain" description="SUI1" evidence="4">
    <location>
        <begin position="48"/>
        <end position="108"/>
    </location>
</feature>
<dbReference type="EMBL" id="AYUF01000363">
    <property type="protein sequence ID" value="ETK02389.1"/>
    <property type="molecule type" value="Genomic_DNA"/>
</dbReference>
<evidence type="ECO:0000259" key="4">
    <source>
        <dbReference type="PROSITE" id="PS50296"/>
    </source>
</evidence>
<comment type="similarity">
    <text evidence="1">Belongs to the SUI1 family.</text>
</comment>
<dbReference type="Pfam" id="PF01253">
    <property type="entry name" value="SUI1"/>
    <property type="match status" value="1"/>
</dbReference>
<reference evidence="5 6" key="1">
    <citation type="submission" date="2013-11" db="EMBL/GenBank/DDBJ databases">
        <title>Single cell genomics of uncultured Tannerella BU063 (oral taxon 286).</title>
        <authorList>
            <person name="Beall C.J."/>
            <person name="Campbell A.G."/>
            <person name="Griffen A.L."/>
            <person name="Podar M."/>
            <person name="Leys E.J."/>
        </authorList>
    </citation>
    <scope>NUCLEOTIDE SEQUENCE [LARGE SCALE GENOMIC DNA]</scope>
    <source>
        <strain evidence="5">Cell 2</strain>
    </source>
</reference>
<dbReference type="PANTHER" id="PTHR12789">
    <property type="entry name" value="DENSITY-REGULATED PROTEIN HOMOLOG"/>
    <property type="match status" value="1"/>
</dbReference>
<dbReference type="InterPro" id="IPR036877">
    <property type="entry name" value="SUI1_dom_sf"/>
</dbReference>
<dbReference type="CDD" id="cd11567">
    <property type="entry name" value="YciH_like"/>
    <property type="match status" value="1"/>
</dbReference>
<name>W2C581_9BACT</name>
<dbReference type="InterPro" id="IPR001950">
    <property type="entry name" value="SUI1"/>
</dbReference>
<evidence type="ECO:0000256" key="2">
    <source>
        <dbReference type="ARBA" id="ARBA00022845"/>
    </source>
</evidence>
<evidence type="ECO:0000256" key="1">
    <source>
        <dbReference type="ARBA" id="ARBA00005422"/>
    </source>
</evidence>
<dbReference type="SUPFAM" id="SSF55159">
    <property type="entry name" value="eIF1-like"/>
    <property type="match status" value="1"/>
</dbReference>
<dbReference type="InterPro" id="IPR005872">
    <property type="entry name" value="SUI1_arc_bac"/>
</dbReference>
<dbReference type="Gene3D" id="3.30.780.10">
    <property type="entry name" value="SUI1-like domain"/>
    <property type="match status" value="1"/>
</dbReference>
<dbReference type="GO" id="GO:0002188">
    <property type="term" value="P:translation reinitiation"/>
    <property type="evidence" value="ECO:0007669"/>
    <property type="project" value="TreeGrafter"/>
</dbReference>
<protein>
    <submittedName>
        <fullName evidence="5">Translation initiation factor SUI1</fullName>
    </submittedName>
</protein>
<dbReference type="InterPro" id="IPR050318">
    <property type="entry name" value="DENR/SUI1_TIF"/>
</dbReference>
<dbReference type="AlphaFoldDB" id="W2C581"/>
<keyword evidence="2" id="KW-0810">Translation regulation</keyword>
<keyword evidence="3" id="KW-0648">Protein biosynthesis</keyword>
<evidence type="ECO:0000313" key="5">
    <source>
        <dbReference type="EMBL" id="ETK02389.1"/>
    </source>
</evidence>
<dbReference type="PATRIC" id="fig|1411148.3.peg.635"/>
<dbReference type="GO" id="GO:0003743">
    <property type="term" value="F:translation initiation factor activity"/>
    <property type="evidence" value="ECO:0007669"/>
    <property type="project" value="UniProtKB-KW"/>
</dbReference>
<dbReference type="GO" id="GO:0003729">
    <property type="term" value="F:mRNA binding"/>
    <property type="evidence" value="ECO:0007669"/>
    <property type="project" value="TreeGrafter"/>
</dbReference>
<evidence type="ECO:0000256" key="3">
    <source>
        <dbReference type="ARBA" id="ARBA00022917"/>
    </source>
</evidence>
<sequence>MKKNNDWKERLGVIYSTNPDFAYQTDEAPEVETLPCDRQRLRVRIDRRNRGGKTVTIVEGFRGRTDDLEALGKALKVRCGVGGATKDGEIILQGDLRQKVADILQSEGYGVRVC</sequence>
<accession>W2C581</accession>
<dbReference type="GO" id="GO:0001731">
    <property type="term" value="P:formation of translation preinitiation complex"/>
    <property type="evidence" value="ECO:0007669"/>
    <property type="project" value="TreeGrafter"/>
</dbReference>
<dbReference type="Proteomes" id="UP000018837">
    <property type="component" value="Unassembled WGS sequence"/>
</dbReference>
<organism evidence="5 6">
    <name type="scientific">Tannerella sp. oral taxon BU063 isolate Cell 2</name>
    <dbReference type="NCBI Taxonomy" id="1411148"/>
    <lineage>
        <taxon>Bacteria</taxon>
        <taxon>Pseudomonadati</taxon>
        <taxon>Bacteroidota</taxon>
        <taxon>Bacteroidia</taxon>
        <taxon>Bacteroidales</taxon>
        <taxon>Tannerellaceae</taxon>
        <taxon>Tannerella</taxon>
    </lineage>
</organism>
<proteinExistence type="inferred from homology"/>
<dbReference type="GO" id="GO:0006417">
    <property type="term" value="P:regulation of translation"/>
    <property type="evidence" value="ECO:0007669"/>
    <property type="project" value="UniProtKB-KW"/>
</dbReference>
<dbReference type="PANTHER" id="PTHR12789:SF0">
    <property type="entry name" value="DENSITY-REGULATED PROTEIN"/>
    <property type="match status" value="1"/>
</dbReference>
<keyword evidence="5" id="KW-0396">Initiation factor</keyword>
<gene>
    <name evidence="5" type="ORF">N425_04585</name>
</gene>
<dbReference type="PIRSF" id="PIRSF037511">
    <property type="entry name" value="Transl_init_SUI1_pro"/>
    <property type="match status" value="1"/>
</dbReference>
<evidence type="ECO:0000313" key="6">
    <source>
        <dbReference type="Proteomes" id="UP000018837"/>
    </source>
</evidence>
<comment type="caution">
    <text evidence="5">The sequence shown here is derived from an EMBL/GenBank/DDBJ whole genome shotgun (WGS) entry which is preliminary data.</text>
</comment>
<dbReference type="PROSITE" id="PS50296">
    <property type="entry name" value="SUI1"/>
    <property type="match status" value="1"/>
</dbReference>